<feature type="transmembrane region" description="Helical" evidence="1">
    <location>
        <begin position="34"/>
        <end position="54"/>
    </location>
</feature>
<keyword evidence="1" id="KW-1133">Transmembrane helix</keyword>
<feature type="transmembrane region" description="Helical" evidence="1">
    <location>
        <begin position="6"/>
        <end position="27"/>
    </location>
</feature>
<organism evidence="2 3">
    <name type="scientific">Qingrenia yutianensis</name>
    <dbReference type="NCBI Taxonomy" id="2763676"/>
    <lineage>
        <taxon>Bacteria</taxon>
        <taxon>Bacillati</taxon>
        <taxon>Bacillota</taxon>
        <taxon>Clostridia</taxon>
        <taxon>Eubacteriales</taxon>
        <taxon>Oscillospiraceae</taxon>
        <taxon>Qingrenia</taxon>
    </lineage>
</organism>
<sequence>MELELFSKFLGYILGLLIIFTVCKIFFKPLKVIFKFFFSSFLGLVLLFIINSFSHITGFYIGINPITALILGLLGVPGIIVIAILKFFIM</sequence>
<evidence type="ECO:0000313" key="3">
    <source>
        <dbReference type="Proteomes" id="UP000647416"/>
    </source>
</evidence>
<feature type="transmembrane region" description="Helical" evidence="1">
    <location>
        <begin position="66"/>
        <end position="89"/>
    </location>
</feature>
<keyword evidence="1" id="KW-0472">Membrane</keyword>
<dbReference type="NCBIfam" id="TIGR02862">
    <property type="entry name" value="spore_BofA"/>
    <property type="match status" value="1"/>
</dbReference>
<accession>A0A926ITN6</accession>
<dbReference type="InterPro" id="IPR010001">
    <property type="entry name" value="BofA"/>
</dbReference>
<dbReference type="EMBL" id="JACRTE010000003">
    <property type="protein sequence ID" value="MBC8595888.1"/>
    <property type="molecule type" value="Genomic_DNA"/>
</dbReference>
<dbReference type="AlphaFoldDB" id="A0A926ITN6"/>
<name>A0A926ITN6_9FIRM</name>
<keyword evidence="1" id="KW-0812">Transmembrane</keyword>
<keyword evidence="3" id="KW-1185">Reference proteome</keyword>
<comment type="caution">
    <text evidence="2">The sequence shown here is derived from an EMBL/GenBank/DDBJ whole genome shotgun (WGS) entry which is preliminary data.</text>
</comment>
<dbReference type="Pfam" id="PF07441">
    <property type="entry name" value="BofA"/>
    <property type="match status" value="1"/>
</dbReference>
<reference evidence="2" key="1">
    <citation type="submission" date="2020-08" db="EMBL/GenBank/DDBJ databases">
        <title>Genome public.</title>
        <authorList>
            <person name="Liu C."/>
            <person name="Sun Q."/>
        </authorList>
    </citation>
    <scope>NUCLEOTIDE SEQUENCE</scope>
    <source>
        <strain evidence="2">NSJ-50</strain>
    </source>
</reference>
<evidence type="ECO:0000313" key="2">
    <source>
        <dbReference type="EMBL" id="MBC8595888.1"/>
    </source>
</evidence>
<protein>
    <submittedName>
        <fullName evidence="2">Pro-sigmaK processing inhibitor BofA family protein</fullName>
    </submittedName>
</protein>
<dbReference type="RefSeq" id="WP_178347920.1">
    <property type="nucleotide sequence ID" value="NZ_JACRTE010000003.1"/>
</dbReference>
<dbReference type="Proteomes" id="UP000647416">
    <property type="component" value="Unassembled WGS sequence"/>
</dbReference>
<gene>
    <name evidence="2" type="ORF">H8706_03270</name>
</gene>
<evidence type="ECO:0000256" key="1">
    <source>
        <dbReference type="SAM" id="Phobius"/>
    </source>
</evidence>
<proteinExistence type="predicted"/>